<dbReference type="Proteomes" id="UP000178538">
    <property type="component" value="Unassembled WGS sequence"/>
</dbReference>
<reference evidence="1 2" key="1">
    <citation type="journal article" date="2016" name="Nat. Commun.">
        <title>Thousands of microbial genomes shed light on interconnected biogeochemical processes in an aquifer system.</title>
        <authorList>
            <person name="Anantharaman K."/>
            <person name="Brown C.T."/>
            <person name="Hug L.A."/>
            <person name="Sharon I."/>
            <person name="Castelle C.J."/>
            <person name="Probst A.J."/>
            <person name="Thomas B.C."/>
            <person name="Singh A."/>
            <person name="Wilkins M.J."/>
            <person name="Karaoz U."/>
            <person name="Brodie E.L."/>
            <person name="Williams K.H."/>
            <person name="Hubbard S.S."/>
            <person name="Banfield J.F."/>
        </authorList>
    </citation>
    <scope>NUCLEOTIDE SEQUENCE [LARGE SCALE GENOMIC DNA]</scope>
</reference>
<comment type="caution">
    <text evidence="1">The sequence shown here is derived from an EMBL/GenBank/DDBJ whole genome shotgun (WGS) entry which is preliminary data.</text>
</comment>
<evidence type="ECO:0000313" key="2">
    <source>
        <dbReference type="Proteomes" id="UP000178538"/>
    </source>
</evidence>
<sequence>MTTVEGASIDFARRLFTRGTDIFGAEEIKKAFDLTVTDIPPIPFTEEELAVARKRDEMLIFQSTGITMKKIHELTGNKTSDGKPLCYDIGWYENEPFYTDDPLRPGWRLISREVIPDSLNENYLGQTEALSNHLTRSVFAEMEMPKAVAEAIKEFCDQKEELEKLLSKDWKETAKRSVSLKINQLFRQSPAEALWSLALYERANRERLLQGRYNWTNQLSSRGYVVYVGYFGEDGVDVSNADPRDSRGYLGFCFSRSGELVL</sequence>
<organism evidence="1 2">
    <name type="scientific">Candidatus Zambryskibacteria bacterium RIFCSPHIGHO2_01_FULL_44_22b</name>
    <dbReference type="NCBI Taxonomy" id="1802737"/>
    <lineage>
        <taxon>Bacteria</taxon>
        <taxon>Candidatus Zambryskiibacteriota</taxon>
    </lineage>
</organism>
<protein>
    <submittedName>
        <fullName evidence="1">Uncharacterized protein</fullName>
    </submittedName>
</protein>
<name>A0A1G2T156_9BACT</name>
<gene>
    <name evidence="1" type="ORF">A2832_01020</name>
</gene>
<proteinExistence type="predicted"/>
<dbReference type="STRING" id="1802737.A2832_01020"/>
<evidence type="ECO:0000313" key="1">
    <source>
        <dbReference type="EMBL" id="OHA90559.1"/>
    </source>
</evidence>
<dbReference type="EMBL" id="MHVG01000018">
    <property type="protein sequence ID" value="OHA90559.1"/>
    <property type="molecule type" value="Genomic_DNA"/>
</dbReference>
<dbReference type="AlphaFoldDB" id="A0A1G2T156"/>
<accession>A0A1G2T156</accession>